<sequence>MAETSPAHLITLPDVALKNILDQCDFLAITNLRKVCRDLRNFIEDTKPEPYHKDLNIILYDDYIRVQTYTGENPWLYPDGDWVWTQYTKEPIGCSVSFVTGDKVIQKGFPNEDYISMFCGDFLVNFGHRKSVLPDFYLNLTCQNPEIQSKFLESFQKILESRIHPMKVSTFQMVVEKAEPVLKILKFMDKNSIEEINLMSLHRATRELDLTELKNLKQWNAAKKLRLEHFQTSENLEEFYGFKSALVDYKELKAQDIVRLRNEFLQNPRPHRFQLMYETISNEPLLIDTFGQPFLRTDPIGNKKNWIFSIPDTDQIVSINLYSKFVIFYRIKGSDVKEKTDPDYFEQVWV</sequence>
<organism evidence="3">
    <name type="scientific">Caenorhabditis brenneri</name>
    <name type="common">Nematode worm</name>
    <dbReference type="NCBI Taxonomy" id="135651"/>
    <lineage>
        <taxon>Eukaryota</taxon>
        <taxon>Metazoa</taxon>
        <taxon>Ecdysozoa</taxon>
        <taxon>Nematoda</taxon>
        <taxon>Chromadorea</taxon>
        <taxon>Rhabditida</taxon>
        <taxon>Rhabditina</taxon>
        <taxon>Rhabditomorpha</taxon>
        <taxon>Rhabditoidea</taxon>
        <taxon>Rhabditidae</taxon>
        <taxon>Peloderinae</taxon>
        <taxon>Caenorhabditis</taxon>
    </lineage>
</organism>
<reference evidence="3" key="1">
    <citation type="submission" date="2011-07" db="EMBL/GenBank/DDBJ databases">
        <authorList>
            <consortium name="Caenorhabditis brenneri Sequencing and Analysis Consortium"/>
            <person name="Wilson R.K."/>
        </authorList>
    </citation>
    <scope>NUCLEOTIDE SEQUENCE [LARGE SCALE GENOMIC DNA]</scope>
    <source>
        <strain evidence="3">PB2801</strain>
    </source>
</reference>
<dbReference type="OrthoDB" id="5875341at2759"/>
<dbReference type="PANTHER" id="PTHR23014">
    <property type="entry name" value="F-BOX A PROTEIN"/>
    <property type="match status" value="1"/>
</dbReference>
<feature type="domain" description="F-box" evidence="1">
    <location>
        <begin position="6"/>
        <end position="55"/>
    </location>
</feature>
<protein>
    <recommendedName>
        <fullName evidence="1">F-box domain-containing protein</fullName>
    </recommendedName>
</protein>
<dbReference type="AlphaFoldDB" id="G0N1H8"/>
<accession>G0N1H8</accession>
<dbReference type="PANTHER" id="PTHR23014:SF1">
    <property type="entry name" value="DUF38 DOMAIN-CONTAINING PROTEIN-RELATED"/>
    <property type="match status" value="1"/>
</dbReference>
<dbReference type="Pfam" id="PF01827">
    <property type="entry name" value="FTH"/>
    <property type="match status" value="1"/>
</dbReference>
<dbReference type="SMART" id="SM00256">
    <property type="entry name" value="FBOX"/>
    <property type="match status" value="1"/>
</dbReference>
<proteinExistence type="predicted"/>
<dbReference type="HOGENOM" id="CLU_030831_0_3_1"/>
<dbReference type="eggNOG" id="ENOG502TJTM">
    <property type="taxonomic scope" value="Eukaryota"/>
</dbReference>
<evidence type="ECO:0000313" key="2">
    <source>
        <dbReference type="EMBL" id="EGT50113.1"/>
    </source>
</evidence>
<dbReference type="Pfam" id="PF00646">
    <property type="entry name" value="F-box"/>
    <property type="match status" value="1"/>
</dbReference>
<evidence type="ECO:0000313" key="3">
    <source>
        <dbReference type="Proteomes" id="UP000008068"/>
    </source>
</evidence>
<dbReference type="EMBL" id="GL379827">
    <property type="protein sequence ID" value="EGT50113.1"/>
    <property type="molecule type" value="Genomic_DNA"/>
</dbReference>
<dbReference type="FunCoup" id="G0N1H8">
    <property type="interactions" value="234"/>
</dbReference>
<dbReference type="OMA" id="YCITINS"/>
<dbReference type="PROSITE" id="PS50181">
    <property type="entry name" value="FBOX"/>
    <property type="match status" value="1"/>
</dbReference>
<dbReference type="InterPro" id="IPR002900">
    <property type="entry name" value="DUF38/FTH_CAE_spp"/>
</dbReference>
<gene>
    <name evidence="2" type="ORF">CAEBREN_00180</name>
</gene>
<name>G0N1H8_CAEBE</name>
<keyword evidence="3" id="KW-1185">Reference proteome</keyword>
<dbReference type="Proteomes" id="UP000008068">
    <property type="component" value="Unassembled WGS sequence"/>
</dbReference>
<dbReference type="InterPro" id="IPR001810">
    <property type="entry name" value="F-box_dom"/>
</dbReference>
<dbReference type="InParanoid" id="G0N1H8"/>
<evidence type="ECO:0000259" key="1">
    <source>
        <dbReference type="PROSITE" id="PS50181"/>
    </source>
</evidence>